<keyword evidence="1" id="KW-0863">Zinc-finger</keyword>
<reference evidence="4" key="1">
    <citation type="submission" date="2021-06" db="EMBL/GenBank/DDBJ databases">
        <title>Comparative genomics, transcriptomics and evolutionary studies reveal genomic signatures of adaptation to plant cell wall in hemibiotrophic fungi.</title>
        <authorList>
            <consortium name="DOE Joint Genome Institute"/>
            <person name="Baroncelli R."/>
            <person name="Diaz J.F."/>
            <person name="Benocci T."/>
            <person name="Peng M."/>
            <person name="Battaglia E."/>
            <person name="Haridas S."/>
            <person name="Andreopoulos W."/>
            <person name="Labutti K."/>
            <person name="Pangilinan J."/>
            <person name="Floch G.L."/>
            <person name="Makela M.R."/>
            <person name="Henrissat B."/>
            <person name="Grigoriev I.V."/>
            <person name="Crouch J.A."/>
            <person name="De Vries R.P."/>
            <person name="Sukno S.A."/>
            <person name="Thon M.R."/>
        </authorList>
    </citation>
    <scope>NUCLEOTIDE SEQUENCE</scope>
    <source>
        <strain evidence="4">MAFF235873</strain>
    </source>
</reference>
<dbReference type="PROSITE" id="PS50103">
    <property type="entry name" value="ZF_C3H1"/>
    <property type="match status" value="1"/>
</dbReference>
<name>A0AAD9HDM5_9PEZI</name>
<dbReference type="Pfam" id="PF25540">
    <property type="entry name" value="DUF7923"/>
    <property type="match status" value="1"/>
</dbReference>
<feature type="zinc finger region" description="C3H1-type" evidence="1">
    <location>
        <begin position="345"/>
        <end position="376"/>
    </location>
</feature>
<dbReference type="Proteomes" id="UP001232148">
    <property type="component" value="Unassembled WGS sequence"/>
</dbReference>
<dbReference type="AlphaFoldDB" id="A0AAD9HDM5"/>
<keyword evidence="5" id="KW-1185">Reference proteome</keyword>
<gene>
    <name evidence="4" type="ORF">LX32DRAFT_674814</name>
</gene>
<evidence type="ECO:0000313" key="4">
    <source>
        <dbReference type="EMBL" id="KAK2026372.1"/>
    </source>
</evidence>
<dbReference type="EMBL" id="MU842916">
    <property type="protein sequence ID" value="KAK2026372.1"/>
    <property type="molecule type" value="Genomic_DNA"/>
</dbReference>
<dbReference type="Pfam" id="PF25543">
    <property type="entry name" value="zf-CCCH_tandem"/>
    <property type="match status" value="1"/>
</dbReference>
<protein>
    <recommendedName>
        <fullName evidence="3">C3H1-type domain-containing protein</fullName>
    </recommendedName>
</protein>
<dbReference type="InterPro" id="IPR000571">
    <property type="entry name" value="Znf_CCCH"/>
</dbReference>
<dbReference type="PANTHER" id="PTHR37543:SF1">
    <property type="entry name" value="CCCH ZINC FINGER DNA BINDING PROTEIN (AFU_ORTHOLOGUE AFUA_5G12760)"/>
    <property type="match status" value="1"/>
</dbReference>
<evidence type="ECO:0000313" key="5">
    <source>
        <dbReference type="Proteomes" id="UP001232148"/>
    </source>
</evidence>
<dbReference type="GO" id="GO:0008270">
    <property type="term" value="F:zinc ion binding"/>
    <property type="evidence" value="ECO:0007669"/>
    <property type="project" value="UniProtKB-KW"/>
</dbReference>
<dbReference type="InterPro" id="IPR057683">
    <property type="entry name" value="DUF7923"/>
</dbReference>
<evidence type="ECO:0000256" key="2">
    <source>
        <dbReference type="SAM" id="MobiDB-lite"/>
    </source>
</evidence>
<dbReference type="InterPro" id="IPR057654">
    <property type="entry name" value="Znf-CCCH_tandem"/>
</dbReference>
<organism evidence="4 5">
    <name type="scientific">Colletotrichum zoysiae</name>
    <dbReference type="NCBI Taxonomy" id="1216348"/>
    <lineage>
        <taxon>Eukaryota</taxon>
        <taxon>Fungi</taxon>
        <taxon>Dikarya</taxon>
        <taxon>Ascomycota</taxon>
        <taxon>Pezizomycotina</taxon>
        <taxon>Sordariomycetes</taxon>
        <taxon>Hypocreomycetidae</taxon>
        <taxon>Glomerellales</taxon>
        <taxon>Glomerellaceae</taxon>
        <taxon>Colletotrichum</taxon>
        <taxon>Colletotrichum graminicola species complex</taxon>
    </lineage>
</organism>
<accession>A0AAD9HDM5</accession>
<sequence length="438" mass="48874">MTTIDFRLPLLKDRWELCKAQEDQKTKLIADLFIHISKLTEDLSVAESELKNKSLLVESMCDTVNIHKEQVNQLKIEKGKHCFALALIDGDCMPFIDDLIEQGLEGGKKAVGLLRKAVALELKSVDPSLPPHLKLIIRVFANMKGLAKTYTELDTIPSPSVLDEFVRGFNMTNAMCEFVDAGNGKECADEKMKVNFEFGVADVHCRHVLFGASADSGYARLLGSHLETDEVLKKVILVEGPPFAKELAEIRDRFRVASFDKVFRRKKLINPKRKVPDYITPPPTPSPDYASAAAKPALPYSAQGSSQTPRSTGTLTLPTGRVYRNKAGQRVDPPVNCSQQDFFIMKHKKMCNSFHLTGKCPYKEAWGKCSHEHGLPLSTKELQALRAVARQSYCHSGLDCNDSDCVFGHQCPREDCNGASCRYKFPLHLHNIDKNIVA</sequence>
<feature type="region of interest" description="Disordered" evidence="2">
    <location>
        <begin position="274"/>
        <end position="293"/>
    </location>
</feature>
<dbReference type="PANTHER" id="PTHR37543">
    <property type="entry name" value="CCCH ZINC FINGER DNA BINDING PROTEIN (AFU_ORTHOLOGUE AFUA_5G12760)"/>
    <property type="match status" value="1"/>
</dbReference>
<evidence type="ECO:0000259" key="3">
    <source>
        <dbReference type="PROSITE" id="PS50103"/>
    </source>
</evidence>
<comment type="caution">
    <text evidence="4">The sequence shown here is derived from an EMBL/GenBank/DDBJ whole genome shotgun (WGS) entry which is preliminary data.</text>
</comment>
<feature type="domain" description="C3H1-type" evidence="3">
    <location>
        <begin position="345"/>
        <end position="376"/>
    </location>
</feature>
<evidence type="ECO:0000256" key="1">
    <source>
        <dbReference type="PROSITE-ProRule" id="PRU00723"/>
    </source>
</evidence>
<proteinExistence type="predicted"/>
<keyword evidence="1" id="KW-0479">Metal-binding</keyword>
<keyword evidence="1" id="KW-0862">Zinc</keyword>